<evidence type="ECO:0000256" key="10">
    <source>
        <dbReference type="ARBA" id="ARBA00022942"/>
    </source>
</evidence>
<dbReference type="InterPro" id="IPR029055">
    <property type="entry name" value="Ntn_hydrolases_N"/>
</dbReference>
<organism evidence="17 18">
    <name type="scientific">Skeletonema marinoi</name>
    <dbReference type="NCBI Taxonomy" id="267567"/>
    <lineage>
        <taxon>Eukaryota</taxon>
        <taxon>Sar</taxon>
        <taxon>Stramenopiles</taxon>
        <taxon>Ochrophyta</taxon>
        <taxon>Bacillariophyta</taxon>
        <taxon>Coscinodiscophyceae</taxon>
        <taxon>Thalassiosirophycidae</taxon>
        <taxon>Thalassiosirales</taxon>
        <taxon>Skeletonemataceae</taxon>
        <taxon>Skeletonema</taxon>
        <taxon>Skeletonema marinoi-dohrnii complex</taxon>
    </lineage>
</organism>
<keyword evidence="7" id="KW-0540">Nuclease</keyword>
<dbReference type="PROSITE" id="PS00854">
    <property type="entry name" value="PROTEASOME_BETA_1"/>
    <property type="match status" value="1"/>
</dbReference>
<dbReference type="GO" id="GO:0005634">
    <property type="term" value="C:nucleus"/>
    <property type="evidence" value="ECO:0007669"/>
    <property type="project" value="UniProtKB-SubCell"/>
</dbReference>
<evidence type="ECO:0000256" key="6">
    <source>
        <dbReference type="ARBA" id="ARBA00022698"/>
    </source>
</evidence>
<dbReference type="GO" id="GO:0004534">
    <property type="term" value="F:5'-3' RNA exonuclease activity"/>
    <property type="evidence" value="ECO:0007669"/>
    <property type="project" value="TreeGrafter"/>
</dbReference>
<evidence type="ECO:0000313" key="17">
    <source>
        <dbReference type="EMBL" id="KAK1736320.1"/>
    </source>
</evidence>
<dbReference type="PROSITE" id="PS51476">
    <property type="entry name" value="PROTEASOME_BETA_2"/>
    <property type="match status" value="1"/>
</dbReference>
<dbReference type="PRINTS" id="PR00141">
    <property type="entry name" value="PROTEASOME"/>
</dbReference>
<sequence>MGVPKFFRWLSERYPLINQPINCPPSEDTKKVHGFHPNSFTNNDSKNWDNRQNTALPHIMPEFDRLYLDMNGIIHCASHNNSEEELEKEKELNADNNGNVTPELSASGITEEQIFQNVCYYLDRVVSDIVQPKQLVYLAIDGVAPRAKMNQQRSRRYRSGGEKEIEMHLMTLQSTQGRNGKYNEDDNERMSREYLIEADGGAFDGYWSTESNQARGSQRFTGTMTAGSDSSTVASPVASSANVDPKQHAFHSNSITPGTPFLYRCSQNILAFVRQKLETDPKWQDLTIIFSGHDVPGEGEHKIMDFIRHEKTKPGYDPNTRHCVFGQDGDLIMLGLATHEPHFCLLREEVVFDMARKKAVQALAKLENQKELNDDSQVETVPAASVQPPLSAAIQSYIHNSNFELLHLSVLRDYLALEFETSEFYPSSKYKLEPTIDDFVFMTFLVGNDFLPHMPALDIGEEAFDLIFYAYKKNRGKWLSDGRYRRTMSAEEESKTHTINHPYLTDAGRITSGSRLESFLADVGRYEDPFYENKKLSMSEDNERMRKADKKAGRESLIPSDEILEQVEQAERERYRDMLIQKSAAEDKIELVEDAFSPVTSTQSIPEVKFDSTGNESDDALISKFGGILRESLSPEGGGVANIKAAKIDDSSLVDLKGRYYYDKFGFTPFDAEKHLALRKAYLEGLVWTLEYYYRGCPSWEWYYPYHYGPMISDLVNLNSMLEDMSFFSDKEEPKPGVRRVAGEPLRPFEQLLGCLPPSSSYLLPEPYRWLMTSPDSPLIDFYPESFTVDMNGKRWPWEAVTLLPFIDSAKLSDATRSLIDENKLTEEEKRLNQFGNAHVLTKSSTEILGESPWAYDEDADVAFHPQLHAGTSVPYPSFPSLKDAPIKKLNRRKVFANVFGLRSRYRTALLEMEDDLPPLPPVVLLAQKFIGTTVYFRYPILHEGLVCSVSDSSVVYRGNEKPRKFSDDIRAKRKAQLAKMQKTYMIGEGISGTGGWVLPQVDVTLTVRPLERIETSPDGTKAKVYAKSEVEVPLVAALFTPSQIDSRFHLPAKLEENPFKFGQFPSMENVPDSHSTDRIFNGNKRFDNMEGNQSRRGKKAAKAGSTRYMSTFTAVQTPTAALLSNNTRGNMIPRVAKRDVMTQRSFASAARRGGGDPRRRLVGTATAIAIASLFCLLQVSFISVVEAVKPNHFSRLMSCRGGEIDDGSFFESNLSPTPPIDIAHGTTTISFLFKGGIIAAVDSRASIGSFVGSKTTQKVLPVSKTVLGTMAGGAADCSYWIRFLRNESKMHELTHDGRAISVARASRILSSVLYGNRGLDLSVGTMIMGYDKRDGFSIYYIDNTGVRIKGDMFAVGSGSTFALGILDTEERKFDMSEEEAVALGIKAIRHATLRDAASGGFIGVYLVNEKGWRKVFSQDLAKAII</sequence>
<dbReference type="InterPro" id="IPR027073">
    <property type="entry name" value="5_3_exoribonuclease"/>
</dbReference>
<dbReference type="InterPro" id="IPR041412">
    <property type="entry name" value="Xrn1_helical"/>
</dbReference>
<dbReference type="Pfam" id="PF00227">
    <property type="entry name" value="Proteasome"/>
    <property type="match status" value="1"/>
</dbReference>
<dbReference type="Gene3D" id="2.170.260.40">
    <property type="match status" value="1"/>
</dbReference>
<feature type="region of interest" description="Disordered" evidence="13">
    <location>
        <begin position="1085"/>
        <end position="1104"/>
    </location>
</feature>
<keyword evidence="10" id="KW-0647">Proteasome</keyword>
<evidence type="ECO:0000256" key="12">
    <source>
        <dbReference type="PIRSR" id="PIRSR600243-1"/>
    </source>
</evidence>
<dbReference type="Pfam" id="PF18332">
    <property type="entry name" value="XRN1_D1"/>
    <property type="match status" value="1"/>
</dbReference>
<feature type="active site" description="Nucleophile" evidence="12">
    <location>
        <position position="1227"/>
    </location>
</feature>
<dbReference type="CDD" id="cd18673">
    <property type="entry name" value="PIN_XRN1-2-like"/>
    <property type="match status" value="1"/>
</dbReference>
<dbReference type="Gene3D" id="3.40.50.12390">
    <property type="match status" value="2"/>
</dbReference>
<feature type="domain" description="5'-3' exoribonuclease 1 D1" evidence="16">
    <location>
        <begin position="879"/>
        <end position="1048"/>
    </location>
</feature>
<keyword evidence="5" id="KW-0645">Protease</keyword>
<comment type="subcellular location">
    <subcellularLocation>
        <location evidence="2">Nucleus</location>
    </subcellularLocation>
</comment>
<gene>
    <name evidence="17" type="ORF">QTG54_012920</name>
</gene>
<dbReference type="InterPro" id="IPR016050">
    <property type="entry name" value="Proteasome_bsu_CS"/>
</dbReference>
<proteinExistence type="inferred from homology"/>
<comment type="catalytic activity">
    <reaction evidence="1">
        <text>Cleavage of peptide bonds with very broad specificity.</text>
        <dbReference type="EC" id="3.4.25.1"/>
    </reaction>
</comment>
<dbReference type="GO" id="GO:0004298">
    <property type="term" value="F:threonine-type endopeptidase activity"/>
    <property type="evidence" value="ECO:0007669"/>
    <property type="project" value="UniProtKB-KW"/>
</dbReference>
<dbReference type="InterPro" id="IPR047007">
    <property type="entry name" value="XRN1_D1_sf"/>
</dbReference>
<evidence type="ECO:0000256" key="8">
    <source>
        <dbReference type="ARBA" id="ARBA00022801"/>
    </source>
</evidence>
<evidence type="ECO:0000259" key="14">
    <source>
        <dbReference type="Pfam" id="PF03159"/>
    </source>
</evidence>
<keyword evidence="6" id="KW-0888">Threonine protease</keyword>
<protein>
    <recommendedName>
        <fullName evidence="3">proteasome endopeptidase complex</fullName>
        <ecNumber evidence="3">3.4.25.1</ecNumber>
    </recommendedName>
</protein>
<reference evidence="17" key="1">
    <citation type="submission" date="2023-06" db="EMBL/GenBank/DDBJ databases">
        <title>Survivors Of The Sea: Transcriptome response of Skeletonema marinoi to long-term dormancy.</title>
        <authorList>
            <person name="Pinder M.I.M."/>
            <person name="Kourtchenko O."/>
            <person name="Robertson E.K."/>
            <person name="Larsson T."/>
            <person name="Maumus F."/>
            <person name="Osuna-Cruz C.M."/>
            <person name="Vancaester E."/>
            <person name="Stenow R."/>
            <person name="Vandepoele K."/>
            <person name="Ploug H."/>
            <person name="Bruchert V."/>
            <person name="Godhe A."/>
            <person name="Topel M."/>
        </authorList>
    </citation>
    <scope>NUCLEOTIDE SEQUENCE</scope>
    <source>
        <strain evidence="17">R05AC</strain>
    </source>
</reference>
<dbReference type="Proteomes" id="UP001224775">
    <property type="component" value="Unassembled WGS sequence"/>
</dbReference>
<dbReference type="PANTHER" id="PTHR12341">
    <property type="entry name" value="5'-&gt;3' EXORIBONUCLEASE"/>
    <property type="match status" value="1"/>
</dbReference>
<comment type="similarity">
    <text evidence="11">Belongs to the 5'-3' exonuclease family.</text>
</comment>
<evidence type="ECO:0000259" key="15">
    <source>
        <dbReference type="Pfam" id="PF17846"/>
    </source>
</evidence>
<evidence type="ECO:0000256" key="3">
    <source>
        <dbReference type="ARBA" id="ARBA00012039"/>
    </source>
</evidence>
<dbReference type="Pfam" id="PF03159">
    <property type="entry name" value="XRN_N"/>
    <property type="match status" value="1"/>
</dbReference>
<name>A0AAD9D838_9STRA</name>
<dbReference type="InterPro" id="IPR040992">
    <property type="entry name" value="XRN1_D1"/>
</dbReference>
<evidence type="ECO:0000256" key="1">
    <source>
        <dbReference type="ARBA" id="ARBA00001198"/>
    </source>
</evidence>
<evidence type="ECO:0000256" key="5">
    <source>
        <dbReference type="ARBA" id="ARBA00022670"/>
    </source>
</evidence>
<keyword evidence="8 17" id="KW-0378">Hydrolase</keyword>
<evidence type="ECO:0000259" key="16">
    <source>
        <dbReference type="Pfam" id="PF18332"/>
    </source>
</evidence>
<keyword evidence="18" id="KW-1185">Reference proteome</keyword>
<accession>A0AAD9D838</accession>
<evidence type="ECO:0000256" key="4">
    <source>
        <dbReference type="ARBA" id="ARBA00022490"/>
    </source>
</evidence>
<dbReference type="Gene3D" id="1.25.40.1050">
    <property type="match status" value="1"/>
</dbReference>
<dbReference type="GO" id="GO:0000956">
    <property type="term" value="P:nuclear-transcribed mRNA catabolic process"/>
    <property type="evidence" value="ECO:0007669"/>
    <property type="project" value="TreeGrafter"/>
</dbReference>
<evidence type="ECO:0000256" key="7">
    <source>
        <dbReference type="ARBA" id="ARBA00022722"/>
    </source>
</evidence>
<dbReference type="GO" id="GO:0051603">
    <property type="term" value="P:proteolysis involved in protein catabolic process"/>
    <property type="evidence" value="ECO:0007669"/>
    <property type="project" value="InterPro"/>
</dbReference>
<feature type="domain" description="Xrn1 N-terminal" evidence="14">
    <location>
        <begin position="1"/>
        <end position="349"/>
    </location>
</feature>
<dbReference type="EMBL" id="JATAAI010000029">
    <property type="protein sequence ID" value="KAK1736320.1"/>
    <property type="molecule type" value="Genomic_DNA"/>
</dbReference>
<dbReference type="InterPro" id="IPR000243">
    <property type="entry name" value="Pept_T1A_subB"/>
</dbReference>
<comment type="caution">
    <text evidence="17">The sequence shown here is derived from an EMBL/GenBank/DDBJ whole genome shotgun (WGS) entry which is preliminary data.</text>
</comment>
<dbReference type="InterPro" id="IPR001353">
    <property type="entry name" value="Proteasome_sua/b"/>
</dbReference>
<dbReference type="PANTHER" id="PTHR12341:SF7">
    <property type="entry name" value="5'-3' EXORIBONUCLEASE 1"/>
    <property type="match status" value="1"/>
</dbReference>
<keyword evidence="9" id="KW-0269">Exonuclease</keyword>
<evidence type="ECO:0000313" key="18">
    <source>
        <dbReference type="Proteomes" id="UP001224775"/>
    </source>
</evidence>
<dbReference type="InterPro" id="IPR004859">
    <property type="entry name" value="Xrn1_N"/>
</dbReference>
<evidence type="ECO:0000256" key="9">
    <source>
        <dbReference type="ARBA" id="ARBA00022839"/>
    </source>
</evidence>
<dbReference type="Gene3D" id="3.60.20.10">
    <property type="entry name" value="Glutamine Phosphoribosylpyrophosphate, subunit 1, domain 1"/>
    <property type="match status" value="1"/>
</dbReference>
<evidence type="ECO:0000256" key="11">
    <source>
        <dbReference type="ARBA" id="ARBA00038299"/>
    </source>
</evidence>
<feature type="domain" description="Xrn1 helical" evidence="15">
    <location>
        <begin position="429"/>
        <end position="846"/>
    </location>
</feature>
<dbReference type="InterPro" id="IPR023333">
    <property type="entry name" value="Proteasome_suB-type"/>
</dbReference>
<dbReference type="Pfam" id="PF17846">
    <property type="entry name" value="XRN_M"/>
    <property type="match status" value="1"/>
</dbReference>
<dbReference type="SUPFAM" id="SSF56235">
    <property type="entry name" value="N-terminal nucleophile aminohydrolases (Ntn hydrolases)"/>
    <property type="match status" value="1"/>
</dbReference>
<evidence type="ECO:0000256" key="13">
    <source>
        <dbReference type="SAM" id="MobiDB-lite"/>
    </source>
</evidence>
<dbReference type="GO" id="GO:0003723">
    <property type="term" value="F:RNA binding"/>
    <property type="evidence" value="ECO:0007669"/>
    <property type="project" value="TreeGrafter"/>
</dbReference>
<keyword evidence="4" id="KW-0963">Cytoplasm</keyword>
<evidence type="ECO:0000256" key="2">
    <source>
        <dbReference type="ARBA" id="ARBA00004123"/>
    </source>
</evidence>
<dbReference type="GO" id="GO:0005839">
    <property type="term" value="C:proteasome core complex"/>
    <property type="evidence" value="ECO:0007669"/>
    <property type="project" value="InterPro"/>
</dbReference>
<dbReference type="EC" id="3.4.25.1" evidence="3"/>